<dbReference type="InterPro" id="IPR001763">
    <property type="entry name" value="Rhodanese-like_dom"/>
</dbReference>
<dbReference type="InterPro" id="IPR036873">
    <property type="entry name" value="Rhodanese-like_dom_sf"/>
</dbReference>
<dbReference type="SFLD" id="SFLDS00019">
    <property type="entry name" value="Glutathione_Transferase_(cytos"/>
    <property type="match status" value="1"/>
</dbReference>
<sequence length="553" mass="61523">MSQQYLTAALYQFIDLPEFADWQQPLQDLCDARQVKGLLLLAHEGINGTIAGLPDDVHAVLDWLKRDARLSDLVHKEAFAATNPFYRMRVRLKREIVTLGVPELNPALNAGQYVKPEDWNALISQPDVVLVDTRNDYEVGIGSFEGAINPHTKSFTEFPQWVAEQSQPGGVLHGKERIAMFCTGGIRCEKSTAYMKSQGFDNVYHLQGGVLKYLEEIPQEASMWWGDCFVFDERVSVGHGLQRGPHQLCRSCRMPLGKAEMQHPHYVRGVSCPYCHGTRTPEQEAALAERQRQMDLAAARGESHLGHTQASSQQSRQQKMAEQLTAMQGLPVLYSFRRCPYAMRARLALAQAGVQCQLREVVLKDKPAALLAASPKGTVPVLVLADGTVIEQSLDIMLWALRQNDPDSWLSPTAGSLDDMRALIARNDGEFKQALDRCKYPNRYPEADAAAAQGAARAFLLGLNEQLAATGYLFGRDPSLADMAIRPFVRQFAGIDEAAWQAQPWPHLQAWLTRLTDSALFEQVMNKYPAWHPDEAGVLFPADANTLEGEASV</sequence>
<dbReference type="PANTHER" id="PTHR43268:SF3">
    <property type="entry name" value="RHODANESE-LIKE DOMAIN-CONTAINING PROTEIN 7-RELATED"/>
    <property type="match status" value="1"/>
</dbReference>
<dbReference type="Gene3D" id="3.40.250.10">
    <property type="entry name" value="Rhodanese-like domain"/>
    <property type="match status" value="1"/>
</dbReference>
<keyword evidence="1" id="KW-0560">Oxidoreductase</keyword>
<feature type="domain" description="GST N-terminal" evidence="4">
    <location>
        <begin position="329"/>
        <end position="408"/>
    </location>
</feature>
<dbReference type="CDD" id="cd01518">
    <property type="entry name" value="RHOD_YceA"/>
    <property type="match status" value="1"/>
</dbReference>
<dbReference type="NCBIfam" id="NF001136">
    <property type="entry name" value="PRK00142.1-4"/>
    <property type="match status" value="1"/>
</dbReference>
<accession>A0ABR6RF11</accession>
<dbReference type="InterPro" id="IPR036249">
    <property type="entry name" value="Thioredoxin-like_sf"/>
</dbReference>
<feature type="region of interest" description="Disordered" evidence="2">
    <location>
        <begin position="301"/>
        <end position="322"/>
    </location>
</feature>
<evidence type="ECO:0000259" key="4">
    <source>
        <dbReference type="PROSITE" id="PS50404"/>
    </source>
</evidence>
<dbReference type="InterPro" id="IPR004045">
    <property type="entry name" value="Glutathione_S-Trfase_N"/>
</dbReference>
<feature type="domain" description="Rhodanese" evidence="3">
    <location>
        <begin position="124"/>
        <end position="222"/>
    </location>
</feature>
<evidence type="ECO:0000256" key="1">
    <source>
        <dbReference type="HAMAP-Rule" id="MF_00469"/>
    </source>
</evidence>
<dbReference type="Gene3D" id="1.20.1050.10">
    <property type="match status" value="1"/>
</dbReference>
<organism evidence="6 7">
    <name type="scientific">Comamonas odontotermitis</name>
    <dbReference type="NCBI Taxonomy" id="379895"/>
    <lineage>
        <taxon>Bacteria</taxon>
        <taxon>Pseudomonadati</taxon>
        <taxon>Pseudomonadota</taxon>
        <taxon>Betaproteobacteria</taxon>
        <taxon>Burkholderiales</taxon>
        <taxon>Comamonadaceae</taxon>
        <taxon>Comamonas</taxon>
    </lineage>
</organism>
<feature type="domain" description="GST C-terminal" evidence="5">
    <location>
        <begin position="411"/>
        <end position="533"/>
    </location>
</feature>
<dbReference type="Gene3D" id="3.30.70.100">
    <property type="match status" value="1"/>
</dbReference>
<evidence type="ECO:0000256" key="2">
    <source>
        <dbReference type="SAM" id="MobiDB-lite"/>
    </source>
</evidence>
<dbReference type="InterPro" id="IPR040503">
    <property type="entry name" value="TRHO_N"/>
</dbReference>
<dbReference type="InterPro" id="IPR020936">
    <property type="entry name" value="TrhO"/>
</dbReference>
<dbReference type="Pfam" id="PF00581">
    <property type="entry name" value="Rhodanese"/>
    <property type="match status" value="1"/>
</dbReference>
<dbReference type="Pfam" id="PF17773">
    <property type="entry name" value="UPF0176_N"/>
    <property type="match status" value="1"/>
</dbReference>
<protein>
    <recommendedName>
        <fullName evidence="1">tRNA uridine(34) hydroxylase</fullName>
        <ecNumber evidence="1">1.14.-.-</ecNumber>
    </recommendedName>
    <alternativeName>
        <fullName evidence="1">tRNA hydroxylation protein O</fullName>
    </alternativeName>
</protein>
<dbReference type="PROSITE" id="PS50405">
    <property type="entry name" value="GST_CTER"/>
    <property type="match status" value="1"/>
</dbReference>
<keyword evidence="1" id="KW-0819">tRNA processing</keyword>
<dbReference type="SUPFAM" id="SSF47616">
    <property type="entry name" value="GST C-terminal domain-like"/>
    <property type="match status" value="1"/>
</dbReference>
<comment type="function">
    <text evidence="1">Catalyzes oxygen-dependent 5-hydroxyuridine (ho5U) modification at position 34 in tRNAs.</text>
</comment>
<dbReference type="Gene3D" id="3.40.30.10">
    <property type="entry name" value="Glutaredoxin"/>
    <property type="match status" value="1"/>
</dbReference>
<proteinExistence type="inferred from homology"/>
<dbReference type="InterPro" id="IPR040079">
    <property type="entry name" value="Glutathione_S-Trfase"/>
</dbReference>
<dbReference type="EC" id="1.14.-.-" evidence="1"/>
<dbReference type="HAMAP" id="MF_00469">
    <property type="entry name" value="TrhO"/>
    <property type="match status" value="1"/>
</dbReference>
<dbReference type="CDD" id="cd03196">
    <property type="entry name" value="GST_C_5"/>
    <property type="match status" value="1"/>
</dbReference>
<dbReference type="SMART" id="SM00450">
    <property type="entry name" value="RHOD"/>
    <property type="match status" value="1"/>
</dbReference>
<evidence type="ECO:0000259" key="5">
    <source>
        <dbReference type="PROSITE" id="PS50405"/>
    </source>
</evidence>
<dbReference type="InterPro" id="IPR010987">
    <property type="entry name" value="Glutathione-S-Trfase_C-like"/>
</dbReference>
<dbReference type="Proteomes" id="UP000562492">
    <property type="component" value="Unassembled WGS sequence"/>
</dbReference>
<reference evidence="6 7" key="1">
    <citation type="submission" date="2020-08" db="EMBL/GenBank/DDBJ databases">
        <title>Functional genomics of gut bacteria from endangered species of beetles.</title>
        <authorList>
            <person name="Carlos-Shanley C."/>
        </authorList>
    </citation>
    <scope>NUCLEOTIDE SEQUENCE [LARGE SCALE GENOMIC DNA]</scope>
    <source>
        <strain evidence="6 7">S00124</strain>
    </source>
</reference>
<comment type="catalytic activity">
    <reaction evidence="1">
        <text>uridine(34) in tRNA + AH2 + O2 = 5-hydroxyuridine(34) in tRNA + A + H2O</text>
        <dbReference type="Rhea" id="RHEA:64224"/>
        <dbReference type="Rhea" id="RHEA-COMP:11727"/>
        <dbReference type="Rhea" id="RHEA-COMP:13381"/>
        <dbReference type="ChEBI" id="CHEBI:13193"/>
        <dbReference type="ChEBI" id="CHEBI:15377"/>
        <dbReference type="ChEBI" id="CHEBI:15379"/>
        <dbReference type="ChEBI" id="CHEBI:17499"/>
        <dbReference type="ChEBI" id="CHEBI:65315"/>
        <dbReference type="ChEBI" id="CHEBI:136877"/>
    </reaction>
</comment>
<keyword evidence="7" id="KW-1185">Reference proteome</keyword>
<name>A0ABR6RF11_9BURK</name>
<dbReference type="PROSITE" id="PS50206">
    <property type="entry name" value="RHODANESE_3"/>
    <property type="match status" value="1"/>
</dbReference>
<evidence type="ECO:0000259" key="3">
    <source>
        <dbReference type="PROSITE" id="PS50206"/>
    </source>
</evidence>
<dbReference type="Pfam" id="PF13417">
    <property type="entry name" value="GST_N_3"/>
    <property type="match status" value="1"/>
</dbReference>
<dbReference type="SUPFAM" id="SSF52821">
    <property type="entry name" value="Rhodanese/Cell cycle control phosphatase"/>
    <property type="match status" value="1"/>
</dbReference>
<dbReference type="CDD" id="cd03060">
    <property type="entry name" value="GST_N_Omega_like"/>
    <property type="match status" value="1"/>
</dbReference>
<dbReference type="PROSITE" id="PS50404">
    <property type="entry name" value="GST_NTER"/>
    <property type="match status" value="1"/>
</dbReference>
<dbReference type="EMBL" id="JACHKZ010000008">
    <property type="protein sequence ID" value="MBB6577727.1"/>
    <property type="molecule type" value="Genomic_DNA"/>
</dbReference>
<evidence type="ECO:0000313" key="6">
    <source>
        <dbReference type="EMBL" id="MBB6577727.1"/>
    </source>
</evidence>
<comment type="similarity">
    <text evidence="1">Belongs to the TrhO family.</text>
</comment>
<dbReference type="Pfam" id="PF13410">
    <property type="entry name" value="GST_C_2"/>
    <property type="match status" value="1"/>
</dbReference>
<feature type="compositionally biased region" description="Polar residues" evidence="2">
    <location>
        <begin position="306"/>
        <end position="320"/>
    </location>
</feature>
<dbReference type="InterPro" id="IPR036282">
    <property type="entry name" value="Glutathione-S-Trfase_C_sf"/>
</dbReference>
<evidence type="ECO:0000313" key="7">
    <source>
        <dbReference type="Proteomes" id="UP000562492"/>
    </source>
</evidence>
<gene>
    <name evidence="1" type="primary">trhO</name>
    <name evidence="6" type="ORF">HNP33_001784</name>
</gene>
<dbReference type="SUPFAM" id="SSF52833">
    <property type="entry name" value="Thioredoxin-like"/>
    <property type="match status" value="1"/>
</dbReference>
<comment type="caution">
    <text evidence="6">The sequence shown here is derived from an EMBL/GenBank/DDBJ whole genome shotgun (WGS) entry which is preliminary data.</text>
</comment>
<dbReference type="PANTHER" id="PTHR43268">
    <property type="entry name" value="THIOSULFATE SULFURTRANSFERASE/RHODANESE-LIKE DOMAIN-CONTAINING PROTEIN 2"/>
    <property type="match status" value="1"/>
</dbReference>